<dbReference type="OrthoDB" id="3534574at2"/>
<keyword evidence="3" id="KW-1185">Reference proteome</keyword>
<proteinExistence type="predicted"/>
<dbReference type="InterPro" id="IPR012551">
    <property type="entry name" value="DUF1707_SHOCT-like"/>
</dbReference>
<dbReference type="EMBL" id="FNDN01000003">
    <property type="protein sequence ID" value="SDH76359.1"/>
    <property type="molecule type" value="Genomic_DNA"/>
</dbReference>
<evidence type="ECO:0000259" key="1">
    <source>
        <dbReference type="Pfam" id="PF08044"/>
    </source>
</evidence>
<organism evidence="2 3">
    <name type="scientific">Rhodococcus triatomae</name>
    <dbReference type="NCBI Taxonomy" id="300028"/>
    <lineage>
        <taxon>Bacteria</taxon>
        <taxon>Bacillati</taxon>
        <taxon>Actinomycetota</taxon>
        <taxon>Actinomycetes</taxon>
        <taxon>Mycobacteriales</taxon>
        <taxon>Nocardiaceae</taxon>
        <taxon>Rhodococcus</taxon>
    </lineage>
</organism>
<dbReference type="Proteomes" id="UP000183263">
    <property type="component" value="Unassembled WGS sequence"/>
</dbReference>
<gene>
    <name evidence="2" type="ORF">SAMN05444695_103150</name>
</gene>
<feature type="domain" description="DUF1707" evidence="1">
    <location>
        <begin position="13"/>
        <end position="62"/>
    </location>
</feature>
<dbReference type="Pfam" id="PF08044">
    <property type="entry name" value="DUF1707"/>
    <property type="match status" value="1"/>
</dbReference>
<dbReference type="AlphaFoldDB" id="A0A1G8F2X4"/>
<evidence type="ECO:0000313" key="3">
    <source>
        <dbReference type="Proteomes" id="UP000183263"/>
    </source>
</evidence>
<accession>A0A1G8F2X4</accession>
<evidence type="ECO:0000313" key="2">
    <source>
        <dbReference type="EMBL" id="SDH76359.1"/>
    </source>
</evidence>
<protein>
    <recommendedName>
        <fullName evidence="1">DUF1707 domain-containing protein</fullName>
    </recommendedName>
</protein>
<name>A0A1G8F2X4_9NOCA</name>
<sequence length="204" mass="22893">MTEQPGPDDLFLSDDERLHALNVISEHYAAGRLDSGEFYDRSGEIASARTLPTVREAFRGLPGGLPLEVKDGHIRKIQLGETAPAVREKGKVARSGADDGAESELSSLRRRGNLVESIDWVIIGITLMTFLALQFVVGWDYAWVVWPSLILTLSIPRMILDFSDEDEEVYEELKESEAEARKKRLRLASERIRELEGRNDPDQG</sequence>
<reference evidence="2 3" key="1">
    <citation type="submission" date="2016-10" db="EMBL/GenBank/DDBJ databases">
        <authorList>
            <person name="de Groot N.N."/>
        </authorList>
    </citation>
    <scope>NUCLEOTIDE SEQUENCE [LARGE SCALE GENOMIC DNA]</scope>
    <source>
        <strain evidence="2 3">DSM 44892</strain>
    </source>
</reference>
<dbReference type="RefSeq" id="WP_072736458.1">
    <property type="nucleotide sequence ID" value="NZ_CP048813.1"/>
</dbReference>